<dbReference type="Pfam" id="PF00574">
    <property type="entry name" value="CLP_protease"/>
    <property type="match status" value="1"/>
</dbReference>
<feature type="region of interest" description="Disordered" evidence="11">
    <location>
        <begin position="1"/>
        <end position="31"/>
    </location>
</feature>
<dbReference type="EMBL" id="DSVL01000263">
    <property type="protein sequence ID" value="HFH29538.1"/>
    <property type="molecule type" value="Genomic_DNA"/>
</dbReference>
<evidence type="ECO:0000313" key="13">
    <source>
        <dbReference type="EMBL" id="HFH29538.1"/>
    </source>
</evidence>
<comment type="function">
    <text evidence="7">Cleaves peptides in various proteins in a process that requires ATP hydrolysis. Has a chymotrypsin-like activity. Plays a major role in the degradation of misfolded proteins.</text>
</comment>
<dbReference type="InterPro" id="IPR023562">
    <property type="entry name" value="ClpP/TepA"/>
</dbReference>
<evidence type="ECO:0000256" key="7">
    <source>
        <dbReference type="HAMAP-Rule" id="MF_00444"/>
    </source>
</evidence>
<dbReference type="PRINTS" id="PR00127">
    <property type="entry name" value="CLPPROTEASEP"/>
</dbReference>
<comment type="similarity">
    <text evidence="1 7 9">Belongs to the peptidase S14 family.</text>
</comment>
<dbReference type="NCBIfam" id="NF009205">
    <property type="entry name" value="PRK12553.1"/>
    <property type="match status" value="1"/>
</dbReference>
<dbReference type="NCBIfam" id="NF011089">
    <property type="entry name" value="PRK14512.1"/>
    <property type="match status" value="1"/>
</dbReference>
<dbReference type="GO" id="GO:0006515">
    <property type="term" value="P:protein quality control for misfolded or incompletely synthesized proteins"/>
    <property type="evidence" value="ECO:0007669"/>
    <property type="project" value="TreeGrafter"/>
</dbReference>
<dbReference type="SUPFAM" id="SSF52096">
    <property type="entry name" value="ClpP/crotonase"/>
    <property type="match status" value="1"/>
</dbReference>
<evidence type="ECO:0000256" key="2">
    <source>
        <dbReference type="ARBA" id="ARBA00022490"/>
    </source>
</evidence>
<evidence type="ECO:0000256" key="4">
    <source>
        <dbReference type="ARBA" id="ARBA00022801"/>
    </source>
</evidence>
<dbReference type="GO" id="GO:0051117">
    <property type="term" value="F:ATPase binding"/>
    <property type="evidence" value="ECO:0007669"/>
    <property type="project" value="TreeGrafter"/>
</dbReference>
<evidence type="ECO:0000256" key="6">
    <source>
        <dbReference type="ARBA" id="ARBA00034021"/>
    </source>
</evidence>
<evidence type="ECO:0000256" key="5">
    <source>
        <dbReference type="ARBA" id="ARBA00022825"/>
    </source>
</evidence>
<keyword evidence="12" id="KW-0472">Membrane</keyword>
<evidence type="ECO:0000256" key="9">
    <source>
        <dbReference type="RuleBase" id="RU003567"/>
    </source>
</evidence>
<evidence type="ECO:0000256" key="10">
    <source>
        <dbReference type="SAM" id="Coils"/>
    </source>
</evidence>
<keyword evidence="4 7" id="KW-0378">Hydrolase</keyword>
<evidence type="ECO:0000256" key="11">
    <source>
        <dbReference type="SAM" id="MobiDB-lite"/>
    </source>
</evidence>
<comment type="caution">
    <text evidence="13">The sequence shown here is derived from an EMBL/GenBank/DDBJ whole genome shotgun (WGS) entry which is preliminary data.</text>
</comment>
<organism evidence="13">
    <name type="scientific">Gracilinema caldarium</name>
    <dbReference type="NCBI Taxonomy" id="215591"/>
    <lineage>
        <taxon>Bacteria</taxon>
        <taxon>Pseudomonadati</taxon>
        <taxon>Spirochaetota</taxon>
        <taxon>Spirochaetia</taxon>
        <taxon>Spirochaetales</taxon>
        <taxon>Breznakiellaceae</taxon>
        <taxon>Gracilinema</taxon>
    </lineage>
</organism>
<dbReference type="PANTHER" id="PTHR10381">
    <property type="entry name" value="ATP-DEPENDENT CLP PROTEASE PROTEOLYTIC SUBUNIT"/>
    <property type="match status" value="1"/>
</dbReference>
<dbReference type="CDD" id="cd07017">
    <property type="entry name" value="S14_ClpP_2"/>
    <property type="match status" value="1"/>
</dbReference>
<dbReference type="GO" id="GO:0004252">
    <property type="term" value="F:serine-type endopeptidase activity"/>
    <property type="evidence" value="ECO:0007669"/>
    <property type="project" value="UniProtKB-UniRule"/>
</dbReference>
<keyword evidence="5 7" id="KW-0720">Serine protease</keyword>
<gene>
    <name evidence="7" type="primary">clpP</name>
    <name evidence="13" type="ORF">ENS59_08510</name>
</gene>
<dbReference type="InterPro" id="IPR033135">
    <property type="entry name" value="ClpP_His_AS"/>
</dbReference>
<feature type="active site" description="Nucleophile" evidence="7">
    <location>
        <position position="109"/>
    </location>
</feature>
<dbReference type="GO" id="GO:0004176">
    <property type="term" value="F:ATP-dependent peptidase activity"/>
    <property type="evidence" value="ECO:0007669"/>
    <property type="project" value="InterPro"/>
</dbReference>
<keyword evidence="12" id="KW-0812">Transmembrane</keyword>
<feature type="coiled-coil region" evidence="10">
    <location>
        <begin position="140"/>
        <end position="171"/>
    </location>
</feature>
<evidence type="ECO:0000256" key="1">
    <source>
        <dbReference type="ARBA" id="ARBA00007039"/>
    </source>
</evidence>
<evidence type="ECO:0000256" key="3">
    <source>
        <dbReference type="ARBA" id="ARBA00022670"/>
    </source>
</evidence>
<dbReference type="PANTHER" id="PTHR10381:SF70">
    <property type="entry name" value="ATP-DEPENDENT CLP PROTEASE PROTEOLYTIC SUBUNIT"/>
    <property type="match status" value="1"/>
</dbReference>
<dbReference type="AlphaFoldDB" id="A0A7C3I4A4"/>
<reference evidence="13" key="1">
    <citation type="journal article" date="2020" name="mSystems">
        <title>Genome- and Community-Level Interaction Insights into Carbon Utilization and Element Cycling Functions of Hydrothermarchaeota in Hydrothermal Sediment.</title>
        <authorList>
            <person name="Zhou Z."/>
            <person name="Liu Y."/>
            <person name="Xu W."/>
            <person name="Pan J."/>
            <person name="Luo Z.H."/>
            <person name="Li M."/>
        </authorList>
    </citation>
    <scope>NUCLEOTIDE SEQUENCE [LARGE SCALE GENOMIC DNA]</scope>
    <source>
        <strain evidence="13">SpSt-503</strain>
    </source>
</reference>
<feature type="compositionally biased region" description="Basic and acidic residues" evidence="11">
    <location>
        <begin position="1"/>
        <end position="13"/>
    </location>
</feature>
<comment type="subcellular location">
    <subcellularLocation>
        <location evidence="7">Cytoplasm</location>
    </subcellularLocation>
</comment>
<proteinExistence type="inferred from homology"/>
<dbReference type="EC" id="3.4.21.92" evidence="7"/>
<comment type="subunit">
    <text evidence="7">Fourteen ClpP subunits assemble into 2 heptameric rings which stack back to back to give a disk-like structure with a central cavity, resembling the structure of eukaryotic proteasomes.</text>
</comment>
<comment type="catalytic activity">
    <reaction evidence="6 7 8">
        <text>Hydrolysis of proteins to small peptides in the presence of ATP and magnesium. alpha-casein is the usual test substrate. In the absence of ATP, only oligopeptides shorter than five residues are hydrolyzed (such as succinyl-Leu-Tyr-|-NHMec, and Leu-Tyr-Leu-|-Tyr-Trp, in which cleavage of the -Tyr-|-Leu- and -Tyr-|-Trp bonds also occurs).</text>
        <dbReference type="EC" id="3.4.21.92"/>
    </reaction>
</comment>
<dbReference type="GO" id="GO:0005737">
    <property type="term" value="C:cytoplasm"/>
    <property type="evidence" value="ECO:0007669"/>
    <property type="project" value="UniProtKB-SubCell"/>
</dbReference>
<evidence type="ECO:0000256" key="12">
    <source>
        <dbReference type="SAM" id="Phobius"/>
    </source>
</evidence>
<dbReference type="PROSITE" id="PS00382">
    <property type="entry name" value="CLP_PROTEASE_HIS"/>
    <property type="match status" value="1"/>
</dbReference>
<dbReference type="HAMAP" id="MF_00444">
    <property type="entry name" value="ClpP"/>
    <property type="match status" value="1"/>
</dbReference>
<evidence type="ECO:0000256" key="8">
    <source>
        <dbReference type="PROSITE-ProRule" id="PRU10086"/>
    </source>
</evidence>
<feature type="transmembrane region" description="Helical" evidence="12">
    <location>
        <begin position="99"/>
        <end position="118"/>
    </location>
</feature>
<name>A0A7C3I4A4_9SPIR</name>
<dbReference type="GO" id="GO:0009368">
    <property type="term" value="C:endopeptidase Clp complex"/>
    <property type="evidence" value="ECO:0007669"/>
    <property type="project" value="TreeGrafter"/>
</dbReference>
<accession>A0A7C3I4A4</accession>
<dbReference type="Gene3D" id="3.90.226.10">
    <property type="entry name" value="2-enoyl-CoA Hydratase, Chain A, domain 1"/>
    <property type="match status" value="1"/>
</dbReference>
<keyword evidence="10" id="KW-0175">Coiled coil</keyword>
<keyword evidence="12" id="KW-1133">Transmembrane helix</keyword>
<protein>
    <recommendedName>
        <fullName evidence="7 9">ATP-dependent Clp protease proteolytic subunit</fullName>
        <ecNumber evidence="7">3.4.21.92</ecNumber>
    </recommendedName>
    <alternativeName>
        <fullName evidence="7">Endopeptidase Clp</fullName>
    </alternativeName>
</protein>
<keyword evidence="2 7" id="KW-0963">Cytoplasm</keyword>
<feature type="active site" evidence="7 8">
    <location>
        <position position="134"/>
    </location>
</feature>
<sequence>MKSLHTEYIRRNEGEDEPEEKEPVPQAGPDPLVGKMLKTRTILLSGEINKDLAERTIRQLLLLEDMGDEPIKIFIDSPGGDADAGYAIFDMIRFVKPPVWTIGMGLVASAAAIILLAAPKKQRIGLPNSHYLIHQPLSGIRGVATDIEIHARELEKLREKINRLIAQETGQDFVQVEKDTDRDYWMNAEEAVTYGLISRVVEKRSDL</sequence>
<dbReference type="InterPro" id="IPR029045">
    <property type="entry name" value="ClpP/crotonase-like_dom_sf"/>
</dbReference>
<dbReference type="InterPro" id="IPR001907">
    <property type="entry name" value="ClpP"/>
</dbReference>
<keyword evidence="3 7" id="KW-0645">Protease</keyword>